<evidence type="ECO:0000256" key="8">
    <source>
        <dbReference type="SAM" id="MobiDB-lite"/>
    </source>
</evidence>
<keyword evidence="5" id="KW-0238">DNA-binding</keyword>
<feature type="compositionally biased region" description="Basic and acidic residues" evidence="8">
    <location>
        <begin position="18"/>
        <end position="35"/>
    </location>
</feature>
<dbReference type="OrthoDB" id="4025405at2759"/>
<accession>A0A8R1YP07</accession>
<evidence type="ECO:0000256" key="1">
    <source>
        <dbReference type="ARBA" id="ARBA00004123"/>
    </source>
</evidence>
<dbReference type="Proteomes" id="UP000005239">
    <property type="component" value="Unassembled WGS sequence"/>
</dbReference>
<dbReference type="GO" id="GO:0000070">
    <property type="term" value="P:mitotic sister chromatid segregation"/>
    <property type="evidence" value="ECO:0007669"/>
    <property type="project" value="UniProtKB-ARBA"/>
</dbReference>
<dbReference type="Pfam" id="PF00125">
    <property type="entry name" value="Histone"/>
    <property type="match status" value="1"/>
</dbReference>
<keyword evidence="11" id="KW-1185">Reference proteome</keyword>
<dbReference type="AlphaFoldDB" id="A0A2A6BEV6"/>
<sequence>MARIKQTARKSVHNAPTKQEKRLATKLQTKRDKNSRLSAKGKTSPQHIKSTKRRMRNGEGALKEIRRYQRNGELLIPKMPFRRLVRDIMEKANRGPDPLRIQSMAVDALQEAAETYLTGLFEDANMCAIHGRRVTVMVKDIDLVRRIRREFP</sequence>
<dbReference type="GO" id="GO:0030527">
    <property type="term" value="F:structural constituent of chromatin"/>
    <property type="evidence" value="ECO:0007669"/>
    <property type="project" value="InterPro"/>
</dbReference>
<gene>
    <name evidence="10" type="primary">WBGene00118191</name>
</gene>
<evidence type="ECO:0000256" key="6">
    <source>
        <dbReference type="ARBA" id="ARBA00023242"/>
    </source>
</evidence>
<proteinExistence type="inferred from homology"/>
<dbReference type="PANTHER" id="PTHR11426">
    <property type="entry name" value="HISTONE H3"/>
    <property type="match status" value="1"/>
</dbReference>
<evidence type="ECO:0000313" key="10">
    <source>
        <dbReference type="EnsemblMetazoa" id="PPA28637.1"/>
    </source>
</evidence>
<evidence type="ECO:0000256" key="3">
    <source>
        <dbReference type="ARBA" id="ARBA00010343"/>
    </source>
</evidence>
<dbReference type="CDD" id="cd22911">
    <property type="entry name" value="HFD_H3"/>
    <property type="match status" value="1"/>
</dbReference>
<keyword evidence="4" id="KW-0158">Chromosome</keyword>
<name>A0A2A6BEV6_PRIPA</name>
<keyword evidence="7" id="KW-0544">Nucleosome core</keyword>
<feature type="domain" description="Core Histone H2A/H2B/H3" evidence="9">
    <location>
        <begin position="58"/>
        <end position="147"/>
    </location>
</feature>
<dbReference type="GO" id="GO:0000786">
    <property type="term" value="C:nucleosome"/>
    <property type="evidence" value="ECO:0007669"/>
    <property type="project" value="UniProtKB-KW"/>
</dbReference>
<dbReference type="GO" id="GO:0000793">
    <property type="term" value="C:condensed chromosome"/>
    <property type="evidence" value="ECO:0007669"/>
    <property type="project" value="UniProtKB-ARBA"/>
</dbReference>
<dbReference type="InterPro" id="IPR009072">
    <property type="entry name" value="Histone-fold"/>
</dbReference>
<comment type="similarity">
    <text evidence="3">Belongs to the histone H3 family.</text>
</comment>
<feature type="region of interest" description="Disordered" evidence="8">
    <location>
        <begin position="1"/>
        <end position="61"/>
    </location>
</feature>
<accession>A0A2A6BEV6</accession>
<dbReference type="SMART" id="SM00428">
    <property type="entry name" value="H3"/>
    <property type="match status" value="1"/>
</dbReference>
<reference evidence="11" key="1">
    <citation type="journal article" date="2008" name="Nat. Genet.">
        <title>The Pristionchus pacificus genome provides a unique perspective on nematode lifestyle and parasitism.</title>
        <authorList>
            <person name="Dieterich C."/>
            <person name="Clifton S.W."/>
            <person name="Schuster L.N."/>
            <person name="Chinwalla A."/>
            <person name="Delehaunty K."/>
            <person name="Dinkelacker I."/>
            <person name="Fulton L."/>
            <person name="Fulton R."/>
            <person name="Godfrey J."/>
            <person name="Minx P."/>
            <person name="Mitreva M."/>
            <person name="Roeseler W."/>
            <person name="Tian H."/>
            <person name="Witte H."/>
            <person name="Yang S.P."/>
            <person name="Wilson R.K."/>
            <person name="Sommer R.J."/>
        </authorList>
    </citation>
    <scope>NUCLEOTIDE SEQUENCE [LARGE SCALE GENOMIC DNA]</scope>
    <source>
        <strain evidence="11">PS312</strain>
    </source>
</reference>
<evidence type="ECO:0000256" key="4">
    <source>
        <dbReference type="ARBA" id="ARBA00022454"/>
    </source>
</evidence>
<evidence type="ECO:0000256" key="7">
    <source>
        <dbReference type="ARBA" id="ARBA00023269"/>
    </source>
</evidence>
<dbReference type="PRINTS" id="PR00622">
    <property type="entry name" value="HISTONEH3"/>
</dbReference>
<organism evidence="10 11">
    <name type="scientific">Pristionchus pacificus</name>
    <name type="common">Parasitic nematode worm</name>
    <dbReference type="NCBI Taxonomy" id="54126"/>
    <lineage>
        <taxon>Eukaryota</taxon>
        <taxon>Metazoa</taxon>
        <taxon>Ecdysozoa</taxon>
        <taxon>Nematoda</taxon>
        <taxon>Chromadorea</taxon>
        <taxon>Rhabditida</taxon>
        <taxon>Rhabditina</taxon>
        <taxon>Diplogasteromorpha</taxon>
        <taxon>Diplogasteroidea</taxon>
        <taxon>Neodiplogasteridae</taxon>
        <taxon>Pristionchus</taxon>
    </lineage>
</organism>
<dbReference type="GO" id="GO:0046982">
    <property type="term" value="F:protein heterodimerization activity"/>
    <property type="evidence" value="ECO:0007669"/>
    <property type="project" value="InterPro"/>
</dbReference>
<dbReference type="SUPFAM" id="SSF47113">
    <property type="entry name" value="Histone-fold"/>
    <property type="match status" value="1"/>
</dbReference>
<evidence type="ECO:0000259" key="9">
    <source>
        <dbReference type="Pfam" id="PF00125"/>
    </source>
</evidence>
<dbReference type="EnsemblMetazoa" id="PPA28637.1">
    <property type="protein sequence ID" value="PPA28637.1"/>
    <property type="gene ID" value="WBGene00118191"/>
</dbReference>
<dbReference type="Gene3D" id="1.10.20.10">
    <property type="entry name" value="Histone, subunit A"/>
    <property type="match status" value="1"/>
</dbReference>
<dbReference type="PROSITE" id="PS00959">
    <property type="entry name" value="HISTONE_H3_2"/>
    <property type="match status" value="1"/>
</dbReference>
<dbReference type="FunFam" id="1.10.20.10:FF:000102">
    <property type="entry name" value="Histone H3-like centromeric protein CSE4"/>
    <property type="match status" value="1"/>
</dbReference>
<protein>
    <submittedName>
        <fullName evidence="10">Histone domain-containing protein</fullName>
    </submittedName>
</protein>
<evidence type="ECO:0000256" key="5">
    <source>
        <dbReference type="ARBA" id="ARBA00023125"/>
    </source>
</evidence>
<feature type="compositionally biased region" description="Basic residues" evidence="8">
    <location>
        <begin position="1"/>
        <end position="12"/>
    </location>
</feature>
<dbReference type="GO" id="GO:0003677">
    <property type="term" value="F:DNA binding"/>
    <property type="evidence" value="ECO:0007669"/>
    <property type="project" value="UniProtKB-KW"/>
</dbReference>
<comment type="subcellular location">
    <subcellularLocation>
        <location evidence="2">Chromosome</location>
    </subcellularLocation>
    <subcellularLocation>
        <location evidence="1">Nucleus</location>
    </subcellularLocation>
</comment>
<dbReference type="InterPro" id="IPR007125">
    <property type="entry name" value="H2A/H2B/H3"/>
</dbReference>
<evidence type="ECO:0000256" key="2">
    <source>
        <dbReference type="ARBA" id="ARBA00004286"/>
    </source>
</evidence>
<dbReference type="InterPro" id="IPR000164">
    <property type="entry name" value="Histone_H3/CENP-A"/>
</dbReference>
<keyword evidence="6" id="KW-0539">Nucleus</keyword>
<dbReference type="GO" id="GO:0005634">
    <property type="term" value="C:nucleus"/>
    <property type="evidence" value="ECO:0000318"/>
    <property type="project" value="GO_Central"/>
</dbReference>
<reference evidence="10" key="2">
    <citation type="submission" date="2022-06" db="UniProtKB">
        <authorList>
            <consortium name="EnsemblMetazoa"/>
        </authorList>
    </citation>
    <scope>IDENTIFICATION</scope>
    <source>
        <strain evidence="10">PS312</strain>
    </source>
</reference>
<evidence type="ECO:0000313" key="11">
    <source>
        <dbReference type="Proteomes" id="UP000005239"/>
    </source>
</evidence>